<proteinExistence type="predicted"/>
<gene>
    <name evidence="1" type="ORF">RRG08_013428</name>
</gene>
<accession>A0AAE0ZNY3</accession>
<reference evidence="1" key="1">
    <citation type="journal article" date="2023" name="G3 (Bethesda)">
        <title>A reference genome for the long-term kleptoplast-retaining sea slug Elysia crispata morphotype clarki.</title>
        <authorList>
            <person name="Eastman K.E."/>
            <person name="Pendleton A.L."/>
            <person name="Shaikh M.A."/>
            <person name="Suttiyut T."/>
            <person name="Ogas R."/>
            <person name="Tomko P."/>
            <person name="Gavelis G."/>
            <person name="Widhalm J.R."/>
            <person name="Wisecaver J.H."/>
        </authorList>
    </citation>
    <scope>NUCLEOTIDE SEQUENCE</scope>
    <source>
        <strain evidence="1">ECLA1</strain>
    </source>
</reference>
<dbReference type="EMBL" id="JAWDGP010003607">
    <property type="protein sequence ID" value="KAK3772735.1"/>
    <property type="molecule type" value="Genomic_DNA"/>
</dbReference>
<protein>
    <submittedName>
        <fullName evidence="1">Uncharacterized protein</fullName>
    </submittedName>
</protein>
<comment type="caution">
    <text evidence="1">The sequence shown here is derived from an EMBL/GenBank/DDBJ whole genome shotgun (WGS) entry which is preliminary data.</text>
</comment>
<dbReference type="AlphaFoldDB" id="A0AAE0ZNY3"/>
<dbReference type="Proteomes" id="UP001283361">
    <property type="component" value="Unassembled WGS sequence"/>
</dbReference>
<keyword evidence="2" id="KW-1185">Reference proteome</keyword>
<organism evidence="1 2">
    <name type="scientific">Elysia crispata</name>
    <name type="common">lettuce slug</name>
    <dbReference type="NCBI Taxonomy" id="231223"/>
    <lineage>
        <taxon>Eukaryota</taxon>
        <taxon>Metazoa</taxon>
        <taxon>Spiralia</taxon>
        <taxon>Lophotrochozoa</taxon>
        <taxon>Mollusca</taxon>
        <taxon>Gastropoda</taxon>
        <taxon>Heterobranchia</taxon>
        <taxon>Euthyneura</taxon>
        <taxon>Panpulmonata</taxon>
        <taxon>Sacoglossa</taxon>
        <taxon>Placobranchoidea</taxon>
        <taxon>Plakobranchidae</taxon>
        <taxon>Elysia</taxon>
    </lineage>
</organism>
<evidence type="ECO:0000313" key="2">
    <source>
        <dbReference type="Proteomes" id="UP001283361"/>
    </source>
</evidence>
<sequence length="116" mass="13429">MWPAYCSKQYVLPFLQRQIFRFHGPFFFLLREVNSFLFRGLPHGLTSLVNVTSCSAEEPRSGSAAELSESSQVVATERWRCSVIEELCSIDYLYLDENRSRFGQAKLWQLRDGEAL</sequence>
<evidence type="ECO:0000313" key="1">
    <source>
        <dbReference type="EMBL" id="KAK3772735.1"/>
    </source>
</evidence>
<name>A0AAE0ZNY3_9GAST</name>